<keyword evidence="3" id="KW-1185">Reference proteome</keyword>
<evidence type="ECO:0008006" key="4">
    <source>
        <dbReference type="Google" id="ProtNLM"/>
    </source>
</evidence>
<reference evidence="2 3" key="1">
    <citation type="submission" date="2020-04" db="EMBL/GenBank/DDBJ databases">
        <authorList>
            <person name="Klaysubun C."/>
            <person name="Duangmal K."/>
            <person name="Lipun K."/>
        </authorList>
    </citation>
    <scope>NUCLEOTIDE SEQUENCE [LARGE SCALE GENOMIC DNA]</scope>
    <source>
        <strain evidence="2 3">JCM 11839</strain>
    </source>
</reference>
<accession>A0ABX1RBX2</accession>
<evidence type="ECO:0000313" key="3">
    <source>
        <dbReference type="Proteomes" id="UP001296706"/>
    </source>
</evidence>
<sequence length="164" mass="16267">MSSPRTRTALVALAWTAAVVVATLVGMSAVGAIGTGILGRGQQALTPSQVDQALAAARAVPASAPVAPPSPTDPPSPPSDSAAAAAVADVVTSPGGTIVARCTGSAVEIVSASPAQGFRLDDEREGSRMQFESEDTTVAVQLSCQGGRPVGAVEVQGDDDDDDD</sequence>
<protein>
    <recommendedName>
        <fullName evidence="4">Septum formation initiator</fullName>
    </recommendedName>
</protein>
<comment type="caution">
    <text evidence="2">The sequence shown here is derived from an EMBL/GenBank/DDBJ whole genome shotgun (WGS) entry which is preliminary data.</text>
</comment>
<feature type="region of interest" description="Disordered" evidence="1">
    <location>
        <begin position="60"/>
        <end position="86"/>
    </location>
</feature>
<dbReference type="Proteomes" id="UP001296706">
    <property type="component" value="Unassembled WGS sequence"/>
</dbReference>
<dbReference type="RefSeq" id="WP_169395476.1">
    <property type="nucleotide sequence ID" value="NZ_BAAAJH010000007.1"/>
</dbReference>
<organism evidence="2 3">
    <name type="scientific">Pseudonocardia xinjiangensis</name>
    <dbReference type="NCBI Taxonomy" id="75289"/>
    <lineage>
        <taxon>Bacteria</taxon>
        <taxon>Bacillati</taxon>
        <taxon>Actinomycetota</taxon>
        <taxon>Actinomycetes</taxon>
        <taxon>Pseudonocardiales</taxon>
        <taxon>Pseudonocardiaceae</taxon>
        <taxon>Pseudonocardia</taxon>
    </lineage>
</organism>
<evidence type="ECO:0000313" key="2">
    <source>
        <dbReference type="EMBL" id="NMH77409.1"/>
    </source>
</evidence>
<proteinExistence type="predicted"/>
<feature type="region of interest" description="Disordered" evidence="1">
    <location>
        <begin position="118"/>
        <end position="164"/>
    </location>
</feature>
<evidence type="ECO:0000256" key="1">
    <source>
        <dbReference type="SAM" id="MobiDB-lite"/>
    </source>
</evidence>
<name>A0ABX1RBX2_9PSEU</name>
<dbReference type="EMBL" id="JAAXKY010000023">
    <property type="protein sequence ID" value="NMH77409.1"/>
    <property type="molecule type" value="Genomic_DNA"/>
</dbReference>
<gene>
    <name evidence="2" type="ORF">HF577_09960</name>
</gene>
<feature type="compositionally biased region" description="Pro residues" evidence="1">
    <location>
        <begin position="66"/>
        <end position="78"/>
    </location>
</feature>